<dbReference type="Gene3D" id="3.30.2160.10">
    <property type="entry name" value="Hect, E3 ligase catalytic domain"/>
    <property type="match status" value="1"/>
</dbReference>
<evidence type="ECO:0000259" key="3">
    <source>
        <dbReference type="PROSITE" id="PS50237"/>
    </source>
</evidence>
<evidence type="ECO:0000313" key="5">
    <source>
        <dbReference type="Proteomes" id="UP000013827"/>
    </source>
</evidence>
<dbReference type="KEGG" id="ehx:EMIHUDRAFT_441449"/>
<sequence>MVSCQRAETSLTAYLPELEHLGANSSGLNAVSGAAHTMLAILLVRQSVLCLLSDIQCLKESDEDATSAFSLEQLGRPRELLDLLKLAYHSSGHSSVGGGSAGSIAFSRLWGMIEGLMRGGRDAALLPGPFKALPLLLRDDALGHLRREKNGIATLQSPHPLEGTRMQSKHRLFVDGASSLLLKLDRRSELNGTAHILFSTDEDGTELVGRWPSPGVPWKDVRVEGDTVWCHLKGEVQGGSRPRRPLWGFRVRACVAGWRSPEGETQVLETPLAFAWQLLELLSEHRPLELLTQHTYIRLVQYLHARCAPHLTSAASVLLRLLKLPAKTLCDLEGPDPRLSWPMQHITALALHVNQFFEAHPGRAMRVPLQIQLYAELVARAVSRGPEAGLKLPPSDWMQSMSELNSACRFMLRDEGADTISDLPNVWLRQLEASGLELMLLNEPWSLAKYTTLLRFATQKIGGPKGELIDLSPKSLPAPTEDDGPVMAQCDQATVQVRFALLQLFNRVLLPCFGVAWTGEPQLGHTLGAELCSLRQIIFTEVKNSVWGITMDATIPFRRPAAIAANPPPTVTLNRRRALKERADRHAKTKHSVFVQLHNQLRAVERKELMRRERAFKVKFAGEAADDYGGPYREVFTVLASELENEAVLPLLQLSPNGKHNLGSNRDRFILNPGASSAESLQYFELVGMMFAFALMQKETVLTLSLCSVVWKQLVQEPLDTQDLAGFDESVMNSLEQIEHIDREGVDEDLFSDLIFEVFTTQLSHGVEVPICEGGADIDVTWSNRKHYCELVRKARLGESRQQAQAVLKGINSLLPSNLLPLFTHREIELMVCGAPDIDLSILRQHTRYGVTVDPDDSHIRIFWQVLSEFTAQQRTLFLSFIWSRTRLPATEEDWDDQCMKIHTLECTSPDLHLPVSHTCFFSMEWPRYSSVEIAKEKLLYAIVNCVDIDADNTAEGRSNMAMGRDDEL</sequence>
<dbReference type="PaxDb" id="2903-EOD33846"/>
<reference evidence="5" key="1">
    <citation type="journal article" date="2013" name="Nature">
        <title>Pan genome of the phytoplankton Emiliania underpins its global distribution.</title>
        <authorList>
            <person name="Read B.A."/>
            <person name="Kegel J."/>
            <person name="Klute M.J."/>
            <person name="Kuo A."/>
            <person name="Lefebvre S.C."/>
            <person name="Maumus F."/>
            <person name="Mayer C."/>
            <person name="Miller J."/>
            <person name="Monier A."/>
            <person name="Salamov A."/>
            <person name="Young J."/>
            <person name="Aguilar M."/>
            <person name="Claverie J.M."/>
            <person name="Frickenhaus S."/>
            <person name="Gonzalez K."/>
            <person name="Herman E.K."/>
            <person name="Lin Y.C."/>
            <person name="Napier J."/>
            <person name="Ogata H."/>
            <person name="Sarno A.F."/>
            <person name="Shmutz J."/>
            <person name="Schroeder D."/>
            <person name="de Vargas C."/>
            <person name="Verret F."/>
            <person name="von Dassow P."/>
            <person name="Valentin K."/>
            <person name="Van de Peer Y."/>
            <person name="Wheeler G."/>
            <person name="Dacks J.B."/>
            <person name="Delwiche C.F."/>
            <person name="Dyhrman S.T."/>
            <person name="Glockner G."/>
            <person name="John U."/>
            <person name="Richards T."/>
            <person name="Worden A.Z."/>
            <person name="Zhang X."/>
            <person name="Grigoriev I.V."/>
            <person name="Allen A.E."/>
            <person name="Bidle K."/>
            <person name="Borodovsky M."/>
            <person name="Bowler C."/>
            <person name="Brownlee C."/>
            <person name="Cock J.M."/>
            <person name="Elias M."/>
            <person name="Gladyshev V.N."/>
            <person name="Groth M."/>
            <person name="Guda C."/>
            <person name="Hadaegh A."/>
            <person name="Iglesias-Rodriguez M.D."/>
            <person name="Jenkins J."/>
            <person name="Jones B.M."/>
            <person name="Lawson T."/>
            <person name="Leese F."/>
            <person name="Lindquist E."/>
            <person name="Lobanov A."/>
            <person name="Lomsadze A."/>
            <person name="Malik S.B."/>
            <person name="Marsh M.E."/>
            <person name="Mackinder L."/>
            <person name="Mock T."/>
            <person name="Mueller-Roeber B."/>
            <person name="Pagarete A."/>
            <person name="Parker M."/>
            <person name="Probert I."/>
            <person name="Quesneville H."/>
            <person name="Raines C."/>
            <person name="Rensing S.A."/>
            <person name="Riano-Pachon D.M."/>
            <person name="Richier S."/>
            <person name="Rokitta S."/>
            <person name="Shiraiwa Y."/>
            <person name="Soanes D.M."/>
            <person name="van der Giezen M."/>
            <person name="Wahlund T.M."/>
            <person name="Williams B."/>
            <person name="Wilson W."/>
            <person name="Wolfe G."/>
            <person name="Wurch L.L."/>
        </authorList>
    </citation>
    <scope>NUCLEOTIDE SEQUENCE</scope>
</reference>
<dbReference type="PROSITE" id="PS50237">
    <property type="entry name" value="HECT"/>
    <property type="match status" value="1"/>
</dbReference>
<keyword evidence="5" id="KW-1185">Reference proteome</keyword>
<feature type="domain" description="HECT" evidence="3">
    <location>
        <begin position="606"/>
        <end position="961"/>
    </location>
</feature>
<protein>
    <recommendedName>
        <fullName evidence="3">HECT domain-containing protein</fullName>
    </recommendedName>
</protein>
<dbReference type="Gene3D" id="3.30.2410.10">
    <property type="entry name" value="Hect, E3 ligase catalytic domain"/>
    <property type="match status" value="1"/>
</dbReference>
<dbReference type="HOGENOM" id="CLU_305992_0_0_1"/>
<dbReference type="EnsemblProtists" id="EOD33846">
    <property type="protein sequence ID" value="EOD33846"/>
    <property type="gene ID" value="EMIHUDRAFT_441449"/>
</dbReference>
<dbReference type="RefSeq" id="XP_005786275.1">
    <property type="nucleotide sequence ID" value="XM_005786218.1"/>
</dbReference>
<feature type="active site" description="Glycyl thioester intermediate" evidence="2">
    <location>
        <position position="920"/>
    </location>
</feature>
<evidence type="ECO:0000256" key="1">
    <source>
        <dbReference type="ARBA" id="ARBA00022786"/>
    </source>
</evidence>
<evidence type="ECO:0000256" key="2">
    <source>
        <dbReference type="PROSITE-ProRule" id="PRU00104"/>
    </source>
</evidence>
<dbReference type="Pfam" id="PF00632">
    <property type="entry name" value="HECT"/>
    <property type="match status" value="1"/>
</dbReference>
<dbReference type="SMART" id="SM00119">
    <property type="entry name" value="HECTc"/>
    <property type="match status" value="1"/>
</dbReference>
<dbReference type="SUPFAM" id="SSF56204">
    <property type="entry name" value="Hect, E3 ligase catalytic domain"/>
    <property type="match status" value="1"/>
</dbReference>
<dbReference type="GO" id="GO:0004842">
    <property type="term" value="F:ubiquitin-protein transferase activity"/>
    <property type="evidence" value="ECO:0007669"/>
    <property type="project" value="InterPro"/>
</dbReference>
<dbReference type="STRING" id="2903.R1FEB9"/>
<dbReference type="AlphaFoldDB" id="A0A0D3KDL1"/>
<evidence type="ECO:0000313" key="4">
    <source>
        <dbReference type="EnsemblProtists" id="EOD33846"/>
    </source>
</evidence>
<name>A0A0D3KDL1_EMIH1</name>
<keyword evidence="1 2" id="KW-0833">Ubl conjugation pathway</keyword>
<dbReference type="Proteomes" id="UP000013827">
    <property type="component" value="Unassembled WGS sequence"/>
</dbReference>
<organism evidence="4 5">
    <name type="scientific">Emiliania huxleyi (strain CCMP1516)</name>
    <dbReference type="NCBI Taxonomy" id="280463"/>
    <lineage>
        <taxon>Eukaryota</taxon>
        <taxon>Haptista</taxon>
        <taxon>Haptophyta</taxon>
        <taxon>Prymnesiophyceae</taxon>
        <taxon>Isochrysidales</taxon>
        <taxon>Noelaerhabdaceae</taxon>
        <taxon>Emiliania</taxon>
    </lineage>
</organism>
<dbReference type="PANTHER" id="PTHR46654">
    <property type="entry name" value="E3 UBIQUITIN-PROTEIN LIGASE HECTD3"/>
    <property type="match status" value="1"/>
</dbReference>
<dbReference type="GeneID" id="17279117"/>
<dbReference type="Gene3D" id="3.90.1750.10">
    <property type="entry name" value="Hect, E3 ligase catalytic domains"/>
    <property type="match status" value="1"/>
</dbReference>
<accession>A0A0D3KDL1</accession>
<reference evidence="4" key="2">
    <citation type="submission" date="2024-10" db="UniProtKB">
        <authorList>
            <consortium name="EnsemblProtists"/>
        </authorList>
    </citation>
    <scope>IDENTIFICATION</scope>
</reference>
<dbReference type="InterPro" id="IPR000569">
    <property type="entry name" value="HECT_dom"/>
</dbReference>
<dbReference type="InterPro" id="IPR035983">
    <property type="entry name" value="Hect_E3_ubiquitin_ligase"/>
</dbReference>
<dbReference type="eggNOG" id="KOG1426">
    <property type="taxonomic scope" value="Eukaryota"/>
</dbReference>
<proteinExistence type="predicted"/>
<dbReference type="PANTHER" id="PTHR46654:SF1">
    <property type="entry name" value="E3 UBIQUITIN-PROTEIN LIGASE HECTD3"/>
    <property type="match status" value="1"/>
</dbReference>
<dbReference type="InterPro" id="IPR042469">
    <property type="entry name" value="HECTD3"/>
</dbReference>